<sequence length="277" mass="30682">MNAAQVAGALGAGTLLAGGSYLGYSYLSVSYTTLENSNATSYGNGTIGNNNKSQLVDPFFEDNEKWWNSVHKVLVGDKTNKESEISDEFKKVTKGFKNNKEENGTHLNQICNVAFKKQENETYNSKYLKNVWTYCSINGNLAEEKGNEPKPKSLLEIADSNVSASHIGGIAQNKDKLAANHADNQYWWNWVYENRFQPAKPSTGSGNLSTEFSSVDKGYNATDNKALSKVCADQYKKETSNFSSDSNQSADNKYKLKKDVERFCTFKGSETLDLSAQ</sequence>
<organism evidence="1 2">
    <name type="scientific">Candidatus Mycoplasma haematohominis</name>
    <dbReference type="NCBI Taxonomy" id="1494318"/>
    <lineage>
        <taxon>Bacteria</taxon>
        <taxon>Bacillati</taxon>
        <taxon>Mycoplasmatota</taxon>
        <taxon>Mollicutes</taxon>
        <taxon>Mycoplasmataceae</taxon>
        <taxon>Mycoplasma</taxon>
    </lineage>
</organism>
<evidence type="ECO:0000313" key="2">
    <source>
        <dbReference type="Proteomes" id="UP000324831"/>
    </source>
</evidence>
<accession>A0A478FTN9</accession>
<dbReference type="Proteomes" id="UP000324831">
    <property type="component" value="Unassembled WGS sequence"/>
</dbReference>
<dbReference type="EMBL" id="BIMN01000002">
    <property type="protein sequence ID" value="GCE63465.1"/>
    <property type="molecule type" value="Genomic_DNA"/>
</dbReference>
<name>A0A478FTN9_9MOLU</name>
<evidence type="ECO:0000313" key="1">
    <source>
        <dbReference type="EMBL" id="GCE63465.1"/>
    </source>
</evidence>
<reference evidence="1 2" key="1">
    <citation type="submission" date="2019-01" db="EMBL/GenBank/DDBJ databases">
        <title>Draft genome sequences of Candidatus Mycoplasma haemohominis SWG34-3 identified from a patient with pyrexia, anemia and liver dysfunction.</title>
        <authorList>
            <person name="Sekizuka T."/>
            <person name="Hattori N."/>
            <person name="Katano H."/>
            <person name="Takuma T."/>
            <person name="Ito T."/>
            <person name="Arai N."/>
            <person name="Yanai R."/>
            <person name="Ishii S."/>
            <person name="Miura Y."/>
            <person name="Tokunaga T."/>
            <person name="Watanabe H."/>
            <person name="Nomura N."/>
            <person name="Eguchi J."/>
            <person name="Arai T."/>
            <person name="Hasegawa H."/>
            <person name="Nakamaki T."/>
            <person name="Wakita T."/>
            <person name="Niki Y."/>
            <person name="Kuroda M."/>
        </authorList>
    </citation>
    <scope>NUCLEOTIDE SEQUENCE [LARGE SCALE GENOMIC DNA]</scope>
    <source>
        <strain evidence="1">SWG34-3</strain>
    </source>
</reference>
<dbReference type="AlphaFoldDB" id="A0A478FTN9"/>
<proteinExistence type="predicted"/>
<protein>
    <submittedName>
        <fullName evidence="1">Uncharacterized protein</fullName>
    </submittedName>
</protein>
<comment type="caution">
    <text evidence="1">The sequence shown here is derived from an EMBL/GenBank/DDBJ whole genome shotgun (WGS) entry which is preliminary data.</text>
</comment>
<gene>
    <name evidence="1" type="ORF">MHSWG343_04620</name>
</gene>